<dbReference type="AlphaFoldDB" id="A0AAD3RY97"/>
<organism evidence="1 2">
    <name type="scientific">Nepenthes gracilis</name>
    <name type="common">Slender pitcher plant</name>
    <dbReference type="NCBI Taxonomy" id="150966"/>
    <lineage>
        <taxon>Eukaryota</taxon>
        <taxon>Viridiplantae</taxon>
        <taxon>Streptophyta</taxon>
        <taxon>Embryophyta</taxon>
        <taxon>Tracheophyta</taxon>
        <taxon>Spermatophyta</taxon>
        <taxon>Magnoliopsida</taxon>
        <taxon>eudicotyledons</taxon>
        <taxon>Gunneridae</taxon>
        <taxon>Pentapetalae</taxon>
        <taxon>Caryophyllales</taxon>
        <taxon>Nepenthaceae</taxon>
        <taxon>Nepenthes</taxon>
    </lineage>
</organism>
<gene>
    <name evidence="1" type="ORF">Nepgr_002129</name>
</gene>
<dbReference type="Proteomes" id="UP001279734">
    <property type="component" value="Unassembled WGS sequence"/>
</dbReference>
<dbReference type="PANTHER" id="PTHR34112:SF13">
    <property type="entry name" value="OS04G0448200 PROTEIN"/>
    <property type="match status" value="1"/>
</dbReference>
<comment type="caution">
    <text evidence="1">The sequence shown here is derived from an EMBL/GenBank/DDBJ whole genome shotgun (WGS) entry which is preliminary data.</text>
</comment>
<sequence>MLSGSVEDNVRCSQSMISRIQGITMDIQKLTFKRDFPLLGTDKRPATAELRRFPLPGLNRGIQLLPIGNSALMTKEDWTSVLVEVLMGVGIAASSLPRTASTTSGLNMAEAFVQAPSQSHTASLPLMRIQQFEELAVFQSSRPIP</sequence>
<accession>A0AAD3RY97</accession>
<dbReference type="PANTHER" id="PTHR34112">
    <property type="entry name" value="C-JUN-AMINO-TERMINAL KINASE-INTERACTING PROTEIN"/>
    <property type="match status" value="1"/>
</dbReference>
<dbReference type="EMBL" id="BSYO01000002">
    <property type="protein sequence ID" value="GMH00290.1"/>
    <property type="molecule type" value="Genomic_DNA"/>
</dbReference>
<name>A0AAD3RY97_NEPGR</name>
<proteinExistence type="predicted"/>
<evidence type="ECO:0000313" key="1">
    <source>
        <dbReference type="EMBL" id="GMH00290.1"/>
    </source>
</evidence>
<evidence type="ECO:0000313" key="2">
    <source>
        <dbReference type="Proteomes" id="UP001279734"/>
    </source>
</evidence>
<protein>
    <submittedName>
        <fullName evidence="1">Uncharacterized protein</fullName>
    </submittedName>
</protein>
<reference evidence="1" key="1">
    <citation type="submission" date="2023-05" db="EMBL/GenBank/DDBJ databases">
        <title>Nepenthes gracilis genome sequencing.</title>
        <authorList>
            <person name="Fukushima K."/>
        </authorList>
    </citation>
    <scope>NUCLEOTIDE SEQUENCE</scope>
    <source>
        <strain evidence="1">SING2019-196</strain>
    </source>
</reference>
<keyword evidence="2" id="KW-1185">Reference proteome</keyword>